<dbReference type="Gene3D" id="1.10.287.1490">
    <property type="match status" value="1"/>
</dbReference>
<dbReference type="RefSeq" id="WP_111544212.1">
    <property type="nucleotide sequence ID" value="NZ_MZXV01000026.1"/>
</dbReference>
<dbReference type="AlphaFoldDB" id="A0A2W7C6N2"/>
<dbReference type="OrthoDB" id="6638283at2"/>
<evidence type="ECO:0000256" key="1">
    <source>
        <dbReference type="SAM" id="Coils"/>
    </source>
</evidence>
<name>A0A2W7C6N2_9HYPH</name>
<comment type="caution">
    <text evidence="2">The sequence shown here is derived from an EMBL/GenBank/DDBJ whole genome shotgun (WGS) entry which is preliminary data.</text>
</comment>
<dbReference type="Proteomes" id="UP000248616">
    <property type="component" value="Unassembled WGS sequence"/>
</dbReference>
<accession>A0A2W7C6N2</accession>
<sequence length="634" mass="68641">MTQPSPTPQAVKRLRALGDRELLAFFNEVTSKTSRELLKVLPSVDGFRKDSAASLPKRKQALLHHFLKKGGAPKANKEHADLAYYYLWRAWAEQHLKDVEGLAAMLDAIENATAKDHPQVVADQPQAEIEALFRSLHEQSFLNNCAAETIARLLQFSPFETTDTLERLVSSAKPQVAVERDRALSALPKRLQGHEELLKSQQGDVERLSGEVARLAETVTGLVARPAPVVEEGVPTRALEAVLAELAAVRKEFETHGQAVARVSDAADGRLKAVERSVADLEALWSDTEDRAGKHTAELQQQLADIDERVGQLGQNASPAPVQTEAPSVASTPSLRVVPLEQRPDPIKALATGTEAAALLTSNYAALGLKSPGAAVFAEEVLAAVVTGRVLFLKGSFSTELARATALALAGKHVVRARVPVGFVDAATLDTDVVAALGKQDGMIGALVLERVNNAPFELLADAIADLIRDASVLVVATLADGVSTFPEQPLYLQLGPVFDADVLDWSIFPKANAVVSAGALASLDPRALSMQLSKGKAQTEELLRLLRKDRSLRNPRIERTATAFMSTLESFRTSNAPTSLQSTSYGWLWPFWRMTGLAPENIEDELDGGRIDSEDHVDTRLQLLLDLAGIRRE</sequence>
<keyword evidence="1" id="KW-0175">Coiled coil</keyword>
<feature type="coiled-coil region" evidence="1">
    <location>
        <begin position="191"/>
        <end position="218"/>
    </location>
</feature>
<organism evidence="2 3">
    <name type="scientific">Mesorhizobium kowhaii</name>
    <dbReference type="NCBI Taxonomy" id="1300272"/>
    <lineage>
        <taxon>Bacteria</taxon>
        <taxon>Pseudomonadati</taxon>
        <taxon>Pseudomonadota</taxon>
        <taxon>Alphaproteobacteria</taxon>
        <taxon>Hyphomicrobiales</taxon>
        <taxon>Phyllobacteriaceae</taxon>
        <taxon>Mesorhizobium</taxon>
    </lineage>
</organism>
<protein>
    <submittedName>
        <fullName evidence="2">Uncharacterized protein</fullName>
    </submittedName>
</protein>
<proteinExistence type="predicted"/>
<reference evidence="3" key="1">
    <citation type="submission" date="2017-03" db="EMBL/GenBank/DDBJ databases">
        <authorList>
            <person name="Safronova V.I."/>
            <person name="Sazanova A.L."/>
            <person name="Chirak E.R."/>
        </authorList>
    </citation>
    <scope>NUCLEOTIDE SEQUENCE [LARGE SCALE GENOMIC DNA]</scope>
    <source>
        <strain evidence="3">Ach-343</strain>
    </source>
</reference>
<evidence type="ECO:0000313" key="2">
    <source>
        <dbReference type="EMBL" id="PZV38524.1"/>
    </source>
</evidence>
<evidence type="ECO:0000313" key="3">
    <source>
        <dbReference type="Proteomes" id="UP000248616"/>
    </source>
</evidence>
<gene>
    <name evidence="2" type="ORF">B5V02_10750</name>
</gene>
<dbReference type="EMBL" id="MZXV01000026">
    <property type="protein sequence ID" value="PZV38524.1"/>
    <property type="molecule type" value="Genomic_DNA"/>
</dbReference>
<keyword evidence="3" id="KW-1185">Reference proteome</keyword>